<dbReference type="EMBL" id="JAPCWZ010000003">
    <property type="protein sequence ID" value="KAK8875173.1"/>
    <property type="molecule type" value="Genomic_DNA"/>
</dbReference>
<organism evidence="2 3">
    <name type="scientific">Apiospora arundinis</name>
    <dbReference type="NCBI Taxonomy" id="335852"/>
    <lineage>
        <taxon>Eukaryota</taxon>
        <taxon>Fungi</taxon>
        <taxon>Dikarya</taxon>
        <taxon>Ascomycota</taxon>
        <taxon>Pezizomycotina</taxon>
        <taxon>Sordariomycetes</taxon>
        <taxon>Xylariomycetidae</taxon>
        <taxon>Amphisphaeriales</taxon>
        <taxon>Apiosporaceae</taxon>
        <taxon>Apiospora</taxon>
    </lineage>
</organism>
<feature type="region of interest" description="Disordered" evidence="1">
    <location>
        <begin position="328"/>
        <end position="357"/>
    </location>
</feature>
<sequence>MENQLPALPAMGDTTNTSQHDNALQLETEEEVRQDVEVIKLVLANQPALTQEMKEKMPWHMSDPFQRRHGFAGCLYSFTSWARFENFYRSRTWGFTIIRTVYGDGWDPKVQIAVSAIRRTIQAIGEHDIDRRNEAIEEFMKWSPWPEDMPKTADRRIEDEFERRLVNEVFDDRELFADATVEQVRAYFLRWAQEHFDRYLFHTRGRRQWPADALFRNCEPCSPRLFACILLDAETVEQLQGVPESPAELYPRLGEFWFKMVEAQPVPRQGYYDDGSVCDMYRVRLADLVHFWLHTSDTHPQETTEEPDPHDRSIRYYNPYGWIPPDRKRIITGPPLDPEPASDPAPSEPIHLNFWHR</sequence>
<feature type="region of interest" description="Disordered" evidence="1">
    <location>
        <begin position="1"/>
        <end position="20"/>
    </location>
</feature>
<reference evidence="2 3" key="1">
    <citation type="journal article" date="2024" name="IMA Fungus">
        <title>Apiospora arundinis, a panoply of carbohydrate-active enzymes and secondary metabolites.</title>
        <authorList>
            <person name="Sorensen T."/>
            <person name="Petersen C."/>
            <person name="Muurmann A.T."/>
            <person name="Christiansen J.V."/>
            <person name="Brundto M.L."/>
            <person name="Overgaard C.K."/>
            <person name="Boysen A.T."/>
            <person name="Wollenberg R.D."/>
            <person name="Larsen T.O."/>
            <person name="Sorensen J.L."/>
            <person name="Nielsen K.L."/>
            <person name="Sondergaard T.E."/>
        </authorList>
    </citation>
    <scope>NUCLEOTIDE SEQUENCE [LARGE SCALE GENOMIC DNA]</scope>
    <source>
        <strain evidence="2 3">AAU 773</strain>
    </source>
</reference>
<accession>A0ABR2JBI3</accession>
<evidence type="ECO:0000313" key="3">
    <source>
        <dbReference type="Proteomes" id="UP001390339"/>
    </source>
</evidence>
<proteinExistence type="predicted"/>
<evidence type="ECO:0000256" key="1">
    <source>
        <dbReference type="SAM" id="MobiDB-lite"/>
    </source>
</evidence>
<name>A0ABR2JBI3_9PEZI</name>
<comment type="caution">
    <text evidence="2">The sequence shown here is derived from an EMBL/GenBank/DDBJ whole genome shotgun (WGS) entry which is preliminary data.</text>
</comment>
<keyword evidence="3" id="KW-1185">Reference proteome</keyword>
<protein>
    <submittedName>
        <fullName evidence="2">TRI7-trichothecene biosynthesis</fullName>
    </submittedName>
</protein>
<feature type="compositionally biased region" description="Pro residues" evidence="1">
    <location>
        <begin position="335"/>
        <end position="347"/>
    </location>
</feature>
<gene>
    <name evidence="2" type="ORF">PGQ11_005687</name>
</gene>
<dbReference type="Proteomes" id="UP001390339">
    <property type="component" value="Unassembled WGS sequence"/>
</dbReference>
<evidence type="ECO:0000313" key="2">
    <source>
        <dbReference type="EMBL" id="KAK8875173.1"/>
    </source>
</evidence>